<name>A0ABR2N9A6_9ROSI</name>
<evidence type="ECO:0000313" key="2">
    <source>
        <dbReference type="Proteomes" id="UP001396334"/>
    </source>
</evidence>
<sequence>MDAKESSWRIPVPFYGKWWHSLLLKDDFKFTRWGLSWMEGLGLGEGNEEKASLMGSYFGNVLSILFGGQRRTFPRLIDWVKAHRPEPALAKIYSNGSEEGLTFVVS</sequence>
<reference evidence="1 2" key="1">
    <citation type="journal article" date="2024" name="G3 (Bethesda)">
        <title>Genome assembly of Hibiscus sabdariffa L. provides insights into metabolisms of medicinal natural products.</title>
        <authorList>
            <person name="Kim T."/>
        </authorList>
    </citation>
    <scope>NUCLEOTIDE SEQUENCE [LARGE SCALE GENOMIC DNA]</scope>
    <source>
        <strain evidence="1">TK-2024</strain>
        <tissue evidence="1">Old leaves</tissue>
    </source>
</reference>
<dbReference type="EMBL" id="JBBPBN010000204">
    <property type="protein sequence ID" value="KAK8972754.1"/>
    <property type="molecule type" value="Genomic_DNA"/>
</dbReference>
<protein>
    <submittedName>
        <fullName evidence="1">Uncharacterized protein</fullName>
    </submittedName>
</protein>
<gene>
    <name evidence="1" type="ORF">V6N11_055117</name>
</gene>
<comment type="caution">
    <text evidence="1">The sequence shown here is derived from an EMBL/GenBank/DDBJ whole genome shotgun (WGS) entry which is preliminary data.</text>
</comment>
<evidence type="ECO:0000313" key="1">
    <source>
        <dbReference type="EMBL" id="KAK8972754.1"/>
    </source>
</evidence>
<feature type="non-terminal residue" evidence="1">
    <location>
        <position position="106"/>
    </location>
</feature>
<organism evidence="1 2">
    <name type="scientific">Hibiscus sabdariffa</name>
    <name type="common">roselle</name>
    <dbReference type="NCBI Taxonomy" id="183260"/>
    <lineage>
        <taxon>Eukaryota</taxon>
        <taxon>Viridiplantae</taxon>
        <taxon>Streptophyta</taxon>
        <taxon>Embryophyta</taxon>
        <taxon>Tracheophyta</taxon>
        <taxon>Spermatophyta</taxon>
        <taxon>Magnoliopsida</taxon>
        <taxon>eudicotyledons</taxon>
        <taxon>Gunneridae</taxon>
        <taxon>Pentapetalae</taxon>
        <taxon>rosids</taxon>
        <taxon>malvids</taxon>
        <taxon>Malvales</taxon>
        <taxon>Malvaceae</taxon>
        <taxon>Malvoideae</taxon>
        <taxon>Hibiscus</taxon>
    </lineage>
</organism>
<proteinExistence type="predicted"/>
<dbReference type="Proteomes" id="UP001396334">
    <property type="component" value="Unassembled WGS sequence"/>
</dbReference>
<accession>A0ABR2N9A6</accession>
<keyword evidence="2" id="KW-1185">Reference proteome</keyword>